<organism evidence="2 3">
    <name type="scientific">Owenia fusiformis</name>
    <name type="common">Polychaete worm</name>
    <dbReference type="NCBI Taxonomy" id="6347"/>
    <lineage>
        <taxon>Eukaryota</taxon>
        <taxon>Metazoa</taxon>
        <taxon>Spiralia</taxon>
        <taxon>Lophotrochozoa</taxon>
        <taxon>Annelida</taxon>
        <taxon>Polychaeta</taxon>
        <taxon>Sedentaria</taxon>
        <taxon>Canalipalpata</taxon>
        <taxon>Sabellida</taxon>
        <taxon>Oweniida</taxon>
        <taxon>Oweniidae</taxon>
        <taxon>Owenia</taxon>
    </lineage>
</organism>
<dbReference type="GO" id="GO:0030036">
    <property type="term" value="P:actin cytoskeleton organization"/>
    <property type="evidence" value="ECO:0007669"/>
    <property type="project" value="InterPro"/>
</dbReference>
<protein>
    <submittedName>
        <fullName evidence="2">Uncharacterized protein</fullName>
    </submittedName>
</protein>
<dbReference type="InterPro" id="IPR014768">
    <property type="entry name" value="GBD/FH3_dom"/>
</dbReference>
<proteinExistence type="predicted"/>
<feature type="compositionally biased region" description="Polar residues" evidence="1">
    <location>
        <begin position="338"/>
        <end position="353"/>
    </location>
</feature>
<dbReference type="GO" id="GO:0031267">
    <property type="term" value="F:small GTPase binding"/>
    <property type="evidence" value="ECO:0007669"/>
    <property type="project" value="InterPro"/>
</dbReference>
<dbReference type="InterPro" id="IPR042201">
    <property type="entry name" value="FH2_Formin_sf"/>
</dbReference>
<evidence type="ECO:0000313" key="3">
    <source>
        <dbReference type="Proteomes" id="UP000749559"/>
    </source>
</evidence>
<feature type="compositionally biased region" description="Polar residues" evidence="1">
    <location>
        <begin position="1075"/>
        <end position="1122"/>
    </location>
</feature>
<dbReference type="PANTHER" id="PTHR46345:SF8">
    <property type="entry name" value="FORMIN 3, ISOFORM B"/>
    <property type="match status" value="1"/>
</dbReference>
<dbReference type="InterPro" id="IPR010472">
    <property type="entry name" value="FH3_dom"/>
</dbReference>
<dbReference type="SMART" id="SM00498">
    <property type="entry name" value="FH2"/>
    <property type="match status" value="1"/>
</dbReference>
<evidence type="ECO:0000313" key="2">
    <source>
        <dbReference type="EMBL" id="CAH1777734.1"/>
    </source>
</evidence>
<dbReference type="InterPro" id="IPR016024">
    <property type="entry name" value="ARM-type_fold"/>
</dbReference>
<dbReference type="InterPro" id="IPR011989">
    <property type="entry name" value="ARM-like"/>
</dbReference>
<dbReference type="Pfam" id="PF06367">
    <property type="entry name" value="Drf_FH3"/>
    <property type="match status" value="1"/>
</dbReference>
<feature type="compositionally biased region" description="Polar residues" evidence="1">
    <location>
        <begin position="1047"/>
        <end position="1068"/>
    </location>
</feature>
<keyword evidence="3" id="KW-1185">Reference proteome</keyword>
<feature type="region of interest" description="Disordered" evidence="1">
    <location>
        <begin position="327"/>
        <end position="358"/>
    </location>
</feature>
<dbReference type="Gene3D" id="1.25.10.10">
    <property type="entry name" value="Leucine-rich Repeat Variant"/>
    <property type="match status" value="1"/>
</dbReference>
<reference evidence="2" key="1">
    <citation type="submission" date="2022-03" db="EMBL/GenBank/DDBJ databases">
        <authorList>
            <person name="Martin C."/>
        </authorList>
    </citation>
    <scope>NUCLEOTIDE SEQUENCE</scope>
</reference>
<dbReference type="Gene3D" id="1.20.58.2220">
    <property type="entry name" value="Formin, FH2 domain"/>
    <property type="match status" value="1"/>
</dbReference>
<dbReference type="SMART" id="SM01140">
    <property type="entry name" value="Drf_GBD"/>
    <property type="match status" value="1"/>
</dbReference>
<name>A0A8J1XMJ6_OWEFU</name>
<comment type="caution">
    <text evidence="2">The sequence shown here is derived from an EMBL/GenBank/DDBJ whole genome shotgun (WGS) entry which is preliminary data.</text>
</comment>
<dbReference type="Gene3D" id="1.10.238.150">
    <property type="entry name" value="Formin, FH3 diaphanous domain"/>
    <property type="match status" value="1"/>
</dbReference>
<evidence type="ECO:0000256" key="1">
    <source>
        <dbReference type="SAM" id="MobiDB-lite"/>
    </source>
</evidence>
<dbReference type="PANTHER" id="PTHR46345">
    <property type="entry name" value="INVERTED FORMIN-2"/>
    <property type="match status" value="1"/>
</dbReference>
<sequence length="1482" mass="164993">MSGPILYKDIEFSSPVQCLDITHKPSSHGYFALKTKIQKSPPGWLQEFLDLGGLESLLEALVQLSQKSFSSINDAVLQVDCSTCVRRILDTSTGMDFMMREYPEAVDQIVLGLNTANTNAKKNLIEIMTALCGYSQTGHTLVMGALDKYQNTIPQTSKFSVIVNEAKIADNVQYRTKLVSLINAIINFTEDKKQKNRTRDQFIGLGLLDVLDFMRKADKDGDLAIQLQVFDEGRHEALMHEESPIDISDPQQLFNATLQQVTGTPNYADFTHTMQCLHLLSTSGNSPDIWKAIHQLISQISNFPEKSSFLLEHLQDILTRDPYTKIQPTQLNKDKSHNTSQYDNASKGSSPSKNVPKRVDSYECVKRHVKDAKIKQEDVPVKIRYLPQRAAREAANAKLLVNGTKSRSCNLRPLKWVKLHNNLPQKGTVWDQSDSTRDPALPIDDKQLEKLFQVNPSEKQKCTILEPKESTPLMVCLSLLGSSGRDLIEKLQDRCGESQEQIVTLKKLIPSPDEMMSLKQFKGDTTKLNLSERFLLELAETPDYNLLIDGSVFKLQYPIRLNKLNRSFNAIIEASQDIMTNGNLKQFIKLVQEAGNKLNEKSHLGHAEKFKLTSLAELIHTHSNEPNISLLHHLVERCDTKDEELLLFANELEGLEVASRFSLETLRDEFNELNAEFHKQILQPLTNATPKTREAFEQFVEDIKRDFNCLQSLVSQVKTCTQQLAGYLGETEEQFNMQEILKVLHKLCEDVTRCRKENYMYHSQQQLSQNRRSEIECGISETRFSNIFGKAAGANSTVVQHDTGVLEKIIEDIHAGNFTTYTAKQDCQVSVNNPHIMSAILADEETLGSDEESITEASFNTGDPAPSEVNPNPIEDAPKMLTVEDLISVGPAIKIHKAFPKPTINKVQPIHKGTQPGKGAPNKEVHTKQEVQVASAIPSRVTRALAREAAFQVPSKSKPTQIKPPAEKPKKNIPKGKDKENEIGKEADVGKKTSAVVPDAARFPVREKDMPQVTRLPSYGTLTKVTRLPAYSKATTNTTLRSSIGLRSSTRTAAQNGTTNPPVVQTGKQKCATVKPTSSIPTTGQPTSSIPIKGQPTSSIPIKGQPTSSIPTKGPAQSTRASLASKLKPPQLNPSAKEPPAPTRRMQFPKAGLKPKVTPILSEPTCEGTPAYSSSVQSSFAKKYTSEHQTHVVIKRELRTSNIATNMSQLSSKSAHIPTITNHIPTVSTQVAKFPVHPEETAGTQPFSVTKHPEGITRTPPFPVSQGFERVAGTQPCRLSDEFKYADHSSYTDDSGAFFSPDIPDNVLRSKSPDLVLANRNTQNHRRSLSDVDVSPIRISGTVKPESQSPLGPLVLENKGRALSQEDILDISTNQDKMQTHVSFENNDKENIEKPERFERKSSGRGSKLMRMFKGLRQRNSNHEAETIKFEPKRTRARYLGGTKEVMMSTPYAAEEKVAARALRSREIRSGLKPMYIKNEAK</sequence>
<dbReference type="GO" id="GO:0003779">
    <property type="term" value="F:actin binding"/>
    <property type="evidence" value="ECO:0007669"/>
    <property type="project" value="InterPro"/>
</dbReference>
<feature type="compositionally biased region" description="Basic and acidic residues" evidence="1">
    <location>
        <begin position="965"/>
        <end position="984"/>
    </location>
</feature>
<dbReference type="PROSITE" id="PS51444">
    <property type="entry name" value="FH2"/>
    <property type="match status" value="1"/>
</dbReference>
<feature type="region of interest" description="Disordered" evidence="1">
    <location>
        <begin position="1240"/>
        <end position="1267"/>
    </location>
</feature>
<feature type="region of interest" description="Disordered" evidence="1">
    <location>
        <begin position="950"/>
        <end position="984"/>
    </location>
</feature>
<dbReference type="SMART" id="SM01139">
    <property type="entry name" value="Drf_FH3"/>
    <property type="match status" value="1"/>
</dbReference>
<dbReference type="SUPFAM" id="SSF48371">
    <property type="entry name" value="ARM repeat"/>
    <property type="match status" value="1"/>
</dbReference>
<accession>A0A8J1XMJ6</accession>
<feature type="region of interest" description="Disordered" evidence="1">
    <location>
        <begin position="846"/>
        <end position="875"/>
    </location>
</feature>
<dbReference type="Pfam" id="PF02181">
    <property type="entry name" value="FH2"/>
    <property type="match status" value="1"/>
</dbReference>
<dbReference type="Proteomes" id="UP000749559">
    <property type="component" value="Unassembled WGS sequence"/>
</dbReference>
<dbReference type="InterPro" id="IPR010473">
    <property type="entry name" value="GTPase-bd"/>
</dbReference>
<dbReference type="PROSITE" id="PS51232">
    <property type="entry name" value="GBD_FH3"/>
    <property type="match status" value="1"/>
</dbReference>
<dbReference type="OrthoDB" id="26518at2759"/>
<dbReference type="SUPFAM" id="SSF101447">
    <property type="entry name" value="Formin homology 2 domain (FH2 domain)"/>
    <property type="match status" value="1"/>
</dbReference>
<dbReference type="Pfam" id="PF06371">
    <property type="entry name" value="Drf_GBD"/>
    <property type="match status" value="1"/>
</dbReference>
<gene>
    <name evidence="2" type="ORF">OFUS_LOCUS4734</name>
</gene>
<feature type="region of interest" description="Disordered" evidence="1">
    <location>
        <begin position="1047"/>
        <end position="1147"/>
    </location>
</feature>
<dbReference type="InterPro" id="IPR015425">
    <property type="entry name" value="FH2_Formin"/>
</dbReference>
<dbReference type="EMBL" id="CAIIXF020000002">
    <property type="protein sequence ID" value="CAH1777734.1"/>
    <property type="molecule type" value="Genomic_DNA"/>
</dbReference>